<accession>A0A4Z2JB40</accession>
<protein>
    <submittedName>
        <fullName evidence="1">Uncharacterized protein</fullName>
    </submittedName>
</protein>
<gene>
    <name evidence="1" type="ORF">EYF80_002607</name>
</gene>
<sequence>MGGIVSEVESGIAAVSEPVRLEQSESSVLRPRGPLPPLLSLCRDETSGSERSVRTLSLLVINTSAALLTDSRLQASELLMTSRGNGPLAPLQ</sequence>
<evidence type="ECO:0000313" key="2">
    <source>
        <dbReference type="Proteomes" id="UP000314294"/>
    </source>
</evidence>
<keyword evidence="2" id="KW-1185">Reference proteome</keyword>
<dbReference type="EMBL" id="SRLO01000011">
    <property type="protein sequence ID" value="TNN87406.1"/>
    <property type="molecule type" value="Genomic_DNA"/>
</dbReference>
<dbReference type="Proteomes" id="UP000314294">
    <property type="component" value="Unassembled WGS sequence"/>
</dbReference>
<proteinExistence type="predicted"/>
<reference evidence="1 2" key="1">
    <citation type="submission" date="2019-03" db="EMBL/GenBank/DDBJ databases">
        <title>First draft genome of Liparis tanakae, snailfish: a comprehensive survey of snailfish specific genes.</title>
        <authorList>
            <person name="Kim W."/>
            <person name="Song I."/>
            <person name="Jeong J.-H."/>
            <person name="Kim D."/>
            <person name="Kim S."/>
            <person name="Ryu S."/>
            <person name="Song J.Y."/>
            <person name="Lee S.K."/>
        </authorList>
    </citation>
    <scope>NUCLEOTIDE SEQUENCE [LARGE SCALE GENOMIC DNA]</scope>
    <source>
        <tissue evidence="1">Muscle</tissue>
    </source>
</reference>
<organism evidence="1 2">
    <name type="scientific">Liparis tanakae</name>
    <name type="common">Tanaka's snailfish</name>
    <dbReference type="NCBI Taxonomy" id="230148"/>
    <lineage>
        <taxon>Eukaryota</taxon>
        <taxon>Metazoa</taxon>
        <taxon>Chordata</taxon>
        <taxon>Craniata</taxon>
        <taxon>Vertebrata</taxon>
        <taxon>Euteleostomi</taxon>
        <taxon>Actinopterygii</taxon>
        <taxon>Neopterygii</taxon>
        <taxon>Teleostei</taxon>
        <taxon>Neoteleostei</taxon>
        <taxon>Acanthomorphata</taxon>
        <taxon>Eupercaria</taxon>
        <taxon>Perciformes</taxon>
        <taxon>Cottioidei</taxon>
        <taxon>Cottales</taxon>
        <taxon>Liparidae</taxon>
        <taxon>Liparis</taxon>
    </lineage>
</organism>
<name>A0A4Z2JB40_9TELE</name>
<comment type="caution">
    <text evidence="1">The sequence shown here is derived from an EMBL/GenBank/DDBJ whole genome shotgun (WGS) entry which is preliminary data.</text>
</comment>
<dbReference type="AlphaFoldDB" id="A0A4Z2JB40"/>
<evidence type="ECO:0000313" key="1">
    <source>
        <dbReference type="EMBL" id="TNN87406.1"/>
    </source>
</evidence>